<dbReference type="EMBL" id="JACVVK020000008">
    <property type="protein sequence ID" value="KAK7506035.1"/>
    <property type="molecule type" value="Genomic_DNA"/>
</dbReference>
<proteinExistence type="predicted"/>
<accession>A0ABD0M2Q6</accession>
<dbReference type="Proteomes" id="UP001519460">
    <property type="component" value="Unassembled WGS sequence"/>
</dbReference>
<organism evidence="2 3">
    <name type="scientific">Batillaria attramentaria</name>
    <dbReference type="NCBI Taxonomy" id="370345"/>
    <lineage>
        <taxon>Eukaryota</taxon>
        <taxon>Metazoa</taxon>
        <taxon>Spiralia</taxon>
        <taxon>Lophotrochozoa</taxon>
        <taxon>Mollusca</taxon>
        <taxon>Gastropoda</taxon>
        <taxon>Caenogastropoda</taxon>
        <taxon>Sorbeoconcha</taxon>
        <taxon>Cerithioidea</taxon>
        <taxon>Batillariidae</taxon>
        <taxon>Batillaria</taxon>
    </lineage>
</organism>
<feature type="compositionally biased region" description="Pro residues" evidence="1">
    <location>
        <begin position="148"/>
        <end position="157"/>
    </location>
</feature>
<evidence type="ECO:0000313" key="3">
    <source>
        <dbReference type="Proteomes" id="UP001519460"/>
    </source>
</evidence>
<reference evidence="2 3" key="1">
    <citation type="journal article" date="2023" name="Sci. Data">
        <title>Genome assembly of the Korean intertidal mud-creeper Batillaria attramentaria.</title>
        <authorList>
            <person name="Patra A.K."/>
            <person name="Ho P.T."/>
            <person name="Jun S."/>
            <person name="Lee S.J."/>
            <person name="Kim Y."/>
            <person name="Won Y.J."/>
        </authorList>
    </citation>
    <scope>NUCLEOTIDE SEQUENCE [LARGE SCALE GENOMIC DNA]</scope>
    <source>
        <strain evidence="2">Wonlab-2016</strain>
    </source>
</reference>
<feature type="region of interest" description="Disordered" evidence="1">
    <location>
        <begin position="136"/>
        <end position="157"/>
    </location>
</feature>
<sequence>MRFGRSVSNDRVQSVSKVFGVSDACKFLGTSVHTSAEEEVYTWAAYSSALESRNSICPVLAFEFLGTSGYTSAVVHAVSAATCETDSCVTYIQYKKIRLRINTEMRLCRESCATAALWEVVTEDVHVPSNRLCGGDGASARRQKKGDPCPPVPSRVP</sequence>
<comment type="caution">
    <text evidence="2">The sequence shown here is derived from an EMBL/GenBank/DDBJ whole genome shotgun (WGS) entry which is preliminary data.</text>
</comment>
<name>A0ABD0M2Q6_9CAEN</name>
<protein>
    <submittedName>
        <fullName evidence="2">Uncharacterized protein</fullName>
    </submittedName>
</protein>
<evidence type="ECO:0000256" key="1">
    <source>
        <dbReference type="SAM" id="MobiDB-lite"/>
    </source>
</evidence>
<keyword evidence="3" id="KW-1185">Reference proteome</keyword>
<gene>
    <name evidence="2" type="ORF">BaRGS_00002757</name>
</gene>
<dbReference type="AlphaFoldDB" id="A0ABD0M2Q6"/>
<evidence type="ECO:0000313" key="2">
    <source>
        <dbReference type="EMBL" id="KAK7506035.1"/>
    </source>
</evidence>